<evidence type="ECO:0000313" key="4">
    <source>
        <dbReference type="EMBL" id="CAB4214336.1"/>
    </source>
</evidence>
<evidence type="ECO:0000313" key="2">
    <source>
        <dbReference type="EMBL" id="CAB4184349.1"/>
    </source>
</evidence>
<accession>A0A6J5PRZ8</accession>
<evidence type="ECO:0000313" key="3">
    <source>
        <dbReference type="EMBL" id="CAB4200537.1"/>
    </source>
</evidence>
<dbReference type="EMBL" id="LR797404">
    <property type="protein sequence ID" value="CAB4214336.1"/>
    <property type="molecule type" value="Genomic_DNA"/>
</dbReference>
<organism evidence="1">
    <name type="scientific">uncultured Caudovirales phage</name>
    <dbReference type="NCBI Taxonomy" id="2100421"/>
    <lineage>
        <taxon>Viruses</taxon>
        <taxon>Duplodnaviria</taxon>
        <taxon>Heunggongvirae</taxon>
        <taxon>Uroviricota</taxon>
        <taxon>Caudoviricetes</taxon>
        <taxon>Peduoviridae</taxon>
        <taxon>Maltschvirus</taxon>
        <taxon>Maltschvirus maltsch</taxon>
    </lineage>
</organism>
<name>A0A6J5PRZ8_9CAUD</name>
<evidence type="ECO:0000313" key="1">
    <source>
        <dbReference type="EMBL" id="CAB4172025.1"/>
    </source>
</evidence>
<dbReference type="EMBL" id="LR796876">
    <property type="protein sequence ID" value="CAB4172025.1"/>
    <property type="molecule type" value="Genomic_DNA"/>
</dbReference>
<dbReference type="EMBL" id="LR797048">
    <property type="protein sequence ID" value="CAB4184349.1"/>
    <property type="molecule type" value="Genomic_DNA"/>
</dbReference>
<sequence length="62" mass="6919">MTTMRSRVPDTNPPIASELYQFLDALDKRQQRVENITTLESTATLAEVITALNAIINANKTQ</sequence>
<protein>
    <submittedName>
        <fullName evidence="1">Uncharacterized protein</fullName>
    </submittedName>
</protein>
<proteinExistence type="predicted"/>
<gene>
    <name evidence="2" type="ORF">UFOVP1097_57</name>
    <name evidence="3" type="ORF">UFOVP1349_51</name>
    <name evidence="4" type="ORF">UFOVP1456_31</name>
    <name evidence="1" type="ORF">UFOVP925_49</name>
</gene>
<reference evidence="1" key="1">
    <citation type="submission" date="2020-05" db="EMBL/GenBank/DDBJ databases">
        <authorList>
            <person name="Chiriac C."/>
            <person name="Salcher M."/>
            <person name="Ghai R."/>
            <person name="Kavagutti S V."/>
        </authorList>
    </citation>
    <scope>NUCLEOTIDE SEQUENCE</scope>
</reference>
<dbReference type="EMBL" id="LR797291">
    <property type="protein sequence ID" value="CAB4200537.1"/>
    <property type="molecule type" value="Genomic_DNA"/>
</dbReference>